<protein>
    <submittedName>
        <fullName evidence="1">Uncharacterized protein</fullName>
    </submittedName>
</protein>
<dbReference type="AlphaFoldDB" id="A0AAE1CRJ5"/>
<name>A0AAE1CRJ5_9GAST</name>
<dbReference type="Proteomes" id="UP001283361">
    <property type="component" value="Unassembled WGS sequence"/>
</dbReference>
<evidence type="ECO:0000313" key="1">
    <source>
        <dbReference type="EMBL" id="KAK3729660.1"/>
    </source>
</evidence>
<sequence>MGYCEVGLSTVSCSYCTGLAITDALTFYHIPSPFLSQNHHTIYRHCQYHNVLTIKIGDIAHLLFQVDPNYLHANSTAHIWIFGAFEELI</sequence>
<evidence type="ECO:0000313" key="2">
    <source>
        <dbReference type="Proteomes" id="UP001283361"/>
    </source>
</evidence>
<gene>
    <name evidence="1" type="ORF">RRG08_015792</name>
</gene>
<dbReference type="EMBL" id="JAWDGP010007127">
    <property type="protein sequence ID" value="KAK3729660.1"/>
    <property type="molecule type" value="Genomic_DNA"/>
</dbReference>
<accession>A0AAE1CRJ5</accession>
<organism evidence="1 2">
    <name type="scientific">Elysia crispata</name>
    <name type="common">lettuce slug</name>
    <dbReference type="NCBI Taxonomy" id="231223"/>
    <lineage>
        <taxon>Eukaryota</taxon>
        <taxon>Metazoa</taxon>
        <taxon>Spiralia</taxon>
        <taxon>Lophotrochozoa</taxon>
        <taxon>Mollusca</taxon>
        <taxon>Gastropoda</taxon>
        <taxon>Heterobranchia</taxon>
        <taxon>Euthyneura</taxon>
        <taxon>Panpulmonata</taxon>
        <taxon>Sacoglossa</taxon>
        <taxon>Placobranchoidea</taxon>
        <taxon>Plakobranchidae</taxon>
        <taxon>Elysia</taxon>
    </lineage>
</organism>
<keyword evidence="2" id="KW-1185">Reference proteome</keyword>
<reference evidence="1" key="1">
    <citation type="journal article" date="2023" name="G3 (Bethesda)">
        <title>A reference genome for the long-term kleptoplast-retaining sea slug Elysia crispata morphotype clarki.</title>
        <authorList>
            <person name="Eastman K.E."/>
            <person name="Pendleton A.L."/>
            <person name="Shaikh M.A."/>
            <person name="Suttiyut T."/>
            <person name="Ogas R."/>
            <person name="Tomko P."/>
            <person name="Gavelis G."/>
            <person name="Widhalm J.R."/>
            <person name="Wisecaver J.H."/>
        </authorList>
    </citation>
    <scope>NUCLEOTIDE SEQUENCE</scope>
    <source>
        <strain evidence="1">ECLA1</strain>
    </source>
</reference>
<proteinExistence type="predicted"/>
<comment type="caution">
    <text evidence="1">The sequence shown here is derived from an EMBL/GenBank/DDBJ whole genome shotgun (WGS) entry which is preliminary data.</text>
</comment>
<feature type="non-terminal residue" evidence="1">
    <location>
        <position position="1"/>
    </location>
</feature>